<feature type="chain" id="PRO_5042186437" evidence="1">
    <location>
        <begin position="19"/>
        <end position="160"/>
    </location>
</feature>
<evidence type="ECO:0000256" key="1">
    <source>
        <dbReference type="SAM" id="SignalP"/>
    </source>
</evidence>
<name>A0AAD6SGZ6_9AGAR</name>
<dbReference type="AlphaFoldDB" id="A0AAD6SGZ6"/>
<protein>
    <submittedName>
        <fullName evidence="2">Uncharacterized protein</fullName>
    </submittedName>
</protein>
<dbReference type="Proteomes" id="UP001218188">
    <property type="component" value="Unassembled WGS sequence"/>
</dbReference>
<keyword evidence="1" id="KW-0732">Signal</keyword>
<dbReference type="EMBL" id="JARJCM010000134">
    <property type="protein sequence ID" value="KAJ7026733.1"/>
    <property type="molecule type" value="Genomic_DNA"/>
</dbReference>
<gene>
    <name evidence="2" type="ORF">C8F04DRAFT_1399886</name>
</gene>
<sequence length="160" mass="16320">MQLSQLLTLVAGALTVGAQLISRDSGAGTNAARMARGLPPKPPATRTAGAKRQSTSAGVCLDALQLTACQSDSDCCGGYTCQSDYCQPANACMFDFQCTGGDFCDGGLCQPAPVAECIADVECPDPDLCVNGSCTFFTCSIDSDCPSPAYCDEGVCASGE</sequence>
<keyword evidence="3" id="KW-1185">Reference proteome</keyword>
<evidence type="ECO:0000313" key="3">
    <source>
        <dbReference type="Proteomes" id="UP001218188"/>
    </source>
</evidence>
<comment type="caution">
    <text evidence="2">The sequence shown here is derived from an EMBL/GenBank/DDBJ whole genome shotgun (WGS) entry which is preliminary data.</text>
</comment>
<feature type="signal peptide" evidence="1">
    <location>
        <begin position="1"/>
        <end position="18"/>
    </location>
</feature>
<accession>A0AAD6SGZ6</accession>
<reference evidence="2" key="1">
    <citation type="submission" date="2023-03" db="EMBL/GenBank/DDBJ databases">
        <title>Massive genome expansion in bonnet fungi (Mycena s.s.) driven by repeated elements and novel gene families across ecological guilds.</title>
        <authorList>
            <consortium name="Lawrence Berkeley National Laboratory"/>
            <person name="Harder C.B."/>
            <person name="Miyauchi S."/>
            <person name="Viragh M."/>
            <person name="Kuo A."/>
            <person name="Thoen E."/>
            <person name="Andreopoulos B."/>
            <person name="Lu D."/>
            <person name="Skrede I."/>
            <person name="Drula E."/>
            <person name="Henrissat B."/>
            <person name="Morin E."/>
            <person name="Kohler A."/>
            <person name="Barry K."/>
            <person name="LaButti K."/>
            <person name="Morin E."/>
            <person name="Salamov A."/>
            <person name="Lipzen A."/>
            <person name="Mereny Z."/>
            <person name="Hegedus B."/>
            <person name="Baldrian P."/>
            <person name="Stursova M."/>
            <person name="Weitz H."/>
            <person name="Taylor A."/>
            <person name="Grigoriev I.V."/>
            <person name="Nagy L.G."/>
            <person name="Martin F."/>
            <person name="Kauserud H."/>
        </authorList>
    </citation>
    <scope>NUCLEOTIDE SEQUENCE</scope>
    <source>
        <strain evidence="2">CBHHK200</strain>
    </source>
</reference>
<proteinExistence type="predicted"/>
<evidence type="ECO:0000313" key="2">
    <source>
        <dbReference type="EMBL" id="KAJ7026733.1"/>
    </source>
</evidence>
<organism evidence="2 3">
    <name type="scientific">Mycena alexandri</name>
    <dbReference type="NCBI Taxonomy" id="1745969"/>
    <lineage>
        <taxon>Eukaryota</taxon>
        <taxon>Fungi</taxon>
        <taxon>Dikarya</taxon>
        <taxon>Basidiomycota</taxon>
        <taxon>Agaricomycotina</taxon>
        <taxon>Agaricomycetes</taxon>
        <taxon>Agaricomycetidae</taxon>
        <taxon>Agaricales</taxon>
        <taxon>Marasmiineae</taxon>
        <taxon>Mycenaceae</taxon>
        <taxon>Mycena</taxon>
    </lineage>
</organism>